<evidence type="ECO:0000256" key="1">
    <source>
        <dbReference type="SAM" id="MobiDB-lite"/>
    </source>
</evidence>
<evidence type="ECO:0000313" key="3">
    <source>
        <dbReference type="Proteomes" id="UP000789326"/>
    </source>
</evidence>
<comment type="caution">
    <text evidence="2">The sequence shown here is derived from an EMBL/GenBank/DDBJ whole genome shotgun (WGS) entry which is preliminary data.</text>
</comment>
<proteinExistence type="predicted"/>
<feature type="region of interest" description="Disordered" evidence="1">
    <location>
        <begin position="1"/>
        <end position="65"/>
    </location>
</feature>
<name>A0A9W4KNU1_9BACI</name>
<feature type="compositionally biased region" description="Low complexity" evidence="1">
    <location>
        <begin position="16"/>
        <end position="34"/>
    </location>
</feature>
<dbReference type="RefSeq" id="WP_230300250.1">
    <property type="nucleotide sequence ID" value="NZ_CAKKMG010000001.1"/>
</dbReference>
<feature type="compositionally biased region" description="Polar residues" evidence="1">
    <location>
        <begin position="35"/>
        <end position="47"/>
    </location>
</feature>
<accession>A0A9W4KNU1</accession>
<gene>
    <name evidence="2" type="ORF">SRABI133_00083</name>
</gene>
<protein>
    <submittedName>
        <fullName evidence="2">Uncharacterized protein</fullName>
    </submittedName>
</protein>
<organism evidence="2 3">
    <name type="scientific">Peribacillus simplex</name>
    <dbReference type="NCBI Taxonomy" id="1478"/>
    <lineage>
        <taxon>Bacteria</taxon>
        <taxon>Bacillati</taxon>
        <taxon>Bacillota</taxon>
        <taxon>Bacilli</taxon>
        <taxon>Bacillales</taxon>
        <taxon>Bacillaceae</taxon>
        <taxon>Peribacillus</taxon>
    </lineage>
</organism>
<reference evidence="2" key="1">
    <citation type="submission" date="2021-11" db="EMBL/GenBank/DDBJ databases">
        <authorList>
            <person name="Bulgarelli D."/>
        </authorList>
    </citation>
    <scope>NUCLEOTIDE SEQUENCE</scope>
    <source>
        <strain evidence="2">Bi133</strain>
    </source>
</reference>
<dbReference type="Proteomes" id="UP000789326">
    <property type="component" value="Unassembled WGS sequence"/>
</dbReference>
<sequence length="135" mass="14885">MNRLAMMGQPADRNTTESANSSAATDDSTAETASIDTQGNMGTTPQGGPNGFGTQGEMPGGGGFQGRDSFAGKFIDFYAGAWLHHHNLCHWRLWISHIGDIQKNSCLKRQYYLRKEKVPIEGEPSFLIHESHYCH</sequence>
<evidence type="ECO:0000313" key="2">
    <source>
        <dbReference type="EMBL" id="CAH0125946.1"/>
    </source>
</evidence>
<dbReference type="EMBL" id="CAKKMG010000001">
    <property type="protein sequence ID" value="CAH0125946.1"/>
    <property type="molecule type" value="Genomic_DNA"/>
</dbReference>
<feature type="compositionally biased region" description="Gly residues" evidence="1">
    <location>
        <begin position="48"/>
        <end position="65"/>
    </location>
</feature>
<dbReference type="AlphaFoldDB" id="A0A9W4KNU1"/>